<dbReference type="AlphaFoldDB" id="A0A8S1BAM3"/>
<dbReference type="Proteomes" id="UP000494106">
    <property type="component" value="Unassembled WGS sequence"/>
</dbReference>
<dbReference type="EMBL" id="CADEBD010000745">
    <property type="protein sequence ID" value="CAB3259784.1"/>
    <property type="molecule type" value="Genomic_DNA"/>
</dbReference>
<gene>
    <name evidence="1" type="ORF">APLA_LOCUS13036</name>
    <name evidence="2" type="ORF">APLA_LOCUS16739</name>
</gene>
<comment type="caution">
    <text evidence="2">The sequence shown here is derived from an EMBL/GenBank/DDBJ whole genome shotgun (WGS) entry which is preliminary data.</text>
</comment>
<evidence type="ECO:0000313" key="3">
    <source>
        <dbReference type="Proteomes" id="UP000494106"/>
    </source>
</evidence>
<evidence type="ECO:0000313" key="4">
    <source>
        <dbReference type="Proteomes" id="UP000494256"/>
    </source>
</evidence>
<accession>A0A8S1BAM3</accession>
<evidence type="ECO:0000313" key="1">
    <source>
        <dbReference type="EMBL" id="CAB3251445.1"/>
    </source>
</evidence>
<proteinExistence type="predicted"/>
<organism evidence="2 4">
    <name type="scientific">Arctia plantaginis</name>
    <name type="common">Wood tiger moth</name>
    <name type="synonym">Phalaena plantaginis</name>
    <dbReference type="NCBI Taxonomy" id="874455"/>
    <lineage>
        <taxon>Eukaryota</taxon>
        <taxon>Metazoa</taxon>
        <taxon>Ecdysozoa</taxon>
        <taxon>Arthropoda</taxon>
        <taxon>Hexapoda</taxon>
        <taxon>Insecta</taxon>
        <taxon>Pterygota</taxon>
        <taxon>Neoptera</taxon>
        <taxon>Endopterygota</taxon>
        <taxon>Lepidoptera</taxon>
        <taxon>Glossata</taxon>
        <taxon>Ditrysia</taxon>
        <taxon>Noctuoidea</taxon>
        <taxon>Erebidae</taxon>
        <taxon>Arctiinae</taxon>
        <taxon>Arctia</taxon>
    </lineage>
</organism>
<protein>
    <submittedName>
        <fullName evidence="2">Uncharacterized protein</fullName>
    </submittedName>
</protein>
<evidence type="ECO:0000313" key="2">
    <source>
        <dbReference type="EMBL" id="CAB3259784.1"/>
    </source>
</evidence>
<name>A0A8S1BAM3_ARCPL</name>
<keyword evidence="3" id="KW-1185">Reference proteome</keyword>
<reference evidence="3 4" key="1">
    <citation type="submission" date="2020-04" db="EMBL/GenBank/DDBJ databases">
        <authorList>
            <person name="Wallbank WR R."/>
            <person name="Pardo Diaz C."/>
            <person name="Kozak K."/>
            <person name="Martin S."/>
            <person name="Jiggins C."/>
            <person name="Moest M."/>
            <person name="Warren A I."/>
            <person name="Byers J.R.P. K."/>
            <person name="Montejo-Kovacevich G."/>
            <person name="Yen C E."/>
        </authorList>
    </citation>
    <scope>NUCLEOTIDE SEQUENCE [LARGE SCALE GENOMIC DNA]</scope>
</reference>
<dbReference type="Proteomes" id="UP000494256">
    <property type="component" value="Unassembled WGS sequence"/>
</dbReference>
<sequence>MVGKFVKSVSGERPYSRNIELFVHRVWGRSPVNDNYLKNSKFSLNERYQLERPPSYKLIEKSSITRQDAVQWISQPTSYFQTTTRPE</sequence>
<dbReference type="EMBL" id="CADEBC010000550">
    <property type="protein sequence ID" value="CAB3251445.1"/>
    <property type="molecule type" value="Genomic_DNA"/>
</dbReference>